<dbReference type="Proteomes" id="UP000177785">
    <property type="component" value="Unassembled WGS sequence"/>
</dbReference>
<dbReference type="EMBL" id="MHNL01000035">
    <property type="protein sequence ID" value="OGZ43378.1"/>
    <property type="molecule type" value="Genomic_DNA"/>
</dbReference>
<dbReference type="GO" id="GO:0016846">
    <property type="term" value="F:carbon-sulfur lyase activity"/>
    <property type="evidence" value="ECO:0007669"/>
    <property type="project" value="TreeGrafter"/>
</dbReference>
<evidence type="ECO:0000313" key="6">
    <source>
        <dbReference type="Proteomes" id="UP000177785"/>
    </source>
</evidence>
<protein>
    <recommendedName>
        <fullName evidence="7">Cystathionine beta-lyase</fullName>
    </recommendedName>
</protein>
<evidence type="ECO:0000256" key="4">
    <source>
        <dbReference type="RuleBase" id="RU362118"/>
    </source>
</evidence>
<gene>
    <name evidence="5" type="ORF">A2756_05180</name>
</gene>
<dbReference type="InterPro" id="IPR000277">
    <property type="entry name" value="Cys/Met-Metab_PyrdxlP-dep_enz"/>
</dbReference>
<keyword evidence="2 3" id="KW-0663">Pyridoxal phosphate</keyword>
<dbReference type="Pfam" id="PF01053">
    <property type="entry name" value="Cys_Met_Meta_PP"/>
    <property type="match status" value="1"/>
</dbReference>
<dbReference type="Gene3D" id="3.90.1150.10">
    <property type="entry name" value="Aspartate Aminotransferase, domain 1"/>
    <property type="match status" value="1"/>
</dbReference>
<dbReference type="GO" id="GO:0019346">
    <property type="term" value="P:transsulfuration"/>
    <property type="evidence" value="ECO:0007669"/>
    <property type="project" value="InterPro"/>
</dbReference>
<comment type="similarity">
    <text evidence="4">Belongs to the trans-sulfuration enzymes family.</text>
</comment>
<dbReference type="InterPro" id="IPR015421">
    <property type="entry name" value="PyrdxlP-dep_Trfase_major"/>
</dbReference>
<dbReference type="InterPro" id="IPR015424">
    <property type="entry name" value="PyrdxlP-dep_Trfase"/>
</dbReference>
<dbReference type="GO" id="GO:0005737">
    <property type="term" value="C:cytoplasm"/>
    <property type="evidence" value="ECO:0007669"/>
    <property type="project" value="TreeGrafter"/>
</dbReference>
<proteinExistence type="inferred from homology"/>
<comment type="cofactor">
    <cofactor evidence="1 4">
        <name>pyridoxal 5'-phosphate</name>
        <dbReference type="ChEBI" id="CHEBI:597326"/>
    </cofactor>
</comment>
<evidence type="ECO:0000313" key="5">
    <source>
        <dbReference type="EMBL" id="OGZ43378.1"/>
    </source>
</evidence>
<evidence type="ECO:0000256" key="2">
    <source>
        <dbReference type="ARBA" id="ARBA00022898"/>
    </source>
</evidence>
<dbReference type="SUPFAM" id="SSF53383">
    <property type="entry name" value="PLP-dependent transferases"/>
    <property type="match status" value="1"/>
</dbReference>
<sequence length="347" mass="38358">MGNPSIKPFETWFAEFEGVGEGSVWATNTGMSAVLLAIKGSTSAQVGRGRRVVASPYVYGGTHHLLELLDRNGDIDLFWVEDPFSLASWEEAIGRQSHPACVLLETPSNPTIDVFDIRAIARMTHDHNSRLIVDNTLGVGLQWPIFLEADAVVYSVTKALNRASSELGGALVVSSSFRQEIEEVFDDIFVHYGLIMHPMSAAAVYEKRTTLVRDMELFSANALEVAAFLAQHPKVKRVNYPKLFSNRHFPIAQAQMPKGAGGILSFELESFEKAVQFIELEQEAFLAVHLGDGNNHLVTHPASTTHSKLSVDELRRLKITPELIRLSVSLGSVYPLIDDFERVLSTL</sequence>
<name>A0A1G2G0L1_9BACT</name>
<dbReference type="PIRSF" id="PIRSF001434">
    <property type="entry name" value="CGS"/>
    <property type="match status" value="1"/>
</dbReference>
<dbReference type="PANTHER" id="PTHR11808">
    <property type="entry name" value="TRANS-SULFURATION ENZYME FAMILY MEMBER"/>
    <property type="match status" value="1"/>
</dbReference>
<dbReference type="PANTHER" id="PTHR11808:SF80">
    <property type="entry name" value="CYSTATHIONINE GAMMA-LYASE"/>
    <property type="match status" value="1"/>
</dbReference>
<accession>A0A1G2G0L1</accession>
<reference evidence="5 6" key="1">
    <citation type="journal article" date="2016" name="Nat. Commun.">
        <title>Thousands of microbial genomes shed light on interconnected biogeochemical processes in an aquifer system.</title>
        <authorList>
            <person name="Anantharaman K."/>
            <person name="Brown C.T."/>
            <person name="Hug L.A."/>
            <person name="Sharon I."/>
            <person name="Castelle C.J."/>
            <person name="Probst A.J."/>
            <person name="Thomas B.C."/>
            <person name="Singh A."/>
            <person name="Wilkins M.J."/>
            <person name="Karaoz U."/>
            <person name="Brodie E.L."/>
            <person name="Williams K.H."/>
            <person name="Hubbard S.S."/>
            <person name="Banfield J.F."/>
        </authorList>
    </citation>
    <scope>NUCLEOTIDE SEQUENCE [LARGE SCALE GENOMIC DNA]</scope>
</reference>
<evidence type="ECO:0000256" key="3">
    <source>
        <dbReference type="PIRSR" id="PIRSR001434-2"/>
    </source>
</evidence>
<evidence type="ECO:0000256" key="1">
    <source>
        <dbReference type="ARBA" id="ARBA00001933"/>
    </source>
</evidence>
<dbReference type="AlphaFoldDB" id="A0A1G2G0L1"/>
<dbReference type="GO" id="GO:0030170">
    <property type="term" value="F:pyridoxal phosphate binding"/>
    <property type="evidence" value="ECO:0007669"/>
    <property type="project" value="InterPro"/>
</dbReference>
<comment type="caution">
    <text evidence="5">The sequence shown here is derived from an EMBL/GenBank/DDBJ whole genome shotgun (WGS) entry which is preliminary data.</text>
</comment>
<evidence type="ECO:0008006" key="7">
    <source>
        <dbReference type="Google" id="ProtNLM"/>
    </source>
</evidence>
<feature type="modified residue" description="N6-(pyridoxal phosphate)lysine" evidence="3">
    <location>
        <position position="158"/>
    </location>
</feature>
<dbReference type="STRING" id="1802115.A2756_05180"/>
<organism evidence="5 6">
    <name type="scientific">Candidatus Ryanbacteria bacterium RIFCSPHIGHO2_01_FULL_48_27</name>
    <dbReference type="NCBI Taxonomy" id="1802115"/>
    <lineage>
        <taxon>Bacteria</taxon>
        <taxon>Candidatus Ryaniibacteriota</taxon>
    </lineage>
</organism>
<dbReference type="InterPro" id="IPR015422">
    <property type="entry name" value="PyrdxlP-dep_Trfase_small"/>
</dbReference>
<dbReference type="Gene3D" id="3.40.640.10">
    <property type="entry name" value="Type I PLP-dependent aspartate aminotransferase-like (Major domain)"/>
    <property type="match status" value="1"/>
</dbReference>